<protein>
    <recommendedName>
        <fullName evidence="3">PD-(D/E)XK nuclease superfamily protein</fullName>
    </recommendedName>
</protein>
<dbReference type="OrthoDB" id="9776605at2"/>
<reference evidence="1 2" key="1">
    <citation type="submission" date="2018-11" db="EMBL/GenBank/DDBJ databases">
        <title>Flavobacterium sp. nov., YIM 102701-2 draft genome.</title>
        <authorList>
            <person name="Li G."/>
            <person name="Jiang Y."/>
        </authorList>
    </citation>
    <scope>NUCLEOTIDE SEQUENCE [LARGE SCALE GENOMIC DNA]</scope>
    <source>
        <strain evidence="1 2">YIM 102701-2</strain>
    </source>
</reference>
<dbReference type="Pfam" id="PF08011">
    <property type="entry name" value="PDDEXK_9"/>
    <property type="match status" value="1"/>
</dbReference>
<evidence type="ECO:0000313" key="2">
    <source>
        <dbReference type="Proteomes" id="UP000275719"/>
    </source>
</evidence>
<dbReference type="Proteomes" id="UP000275719">
    <property type="component" value="Unassembled WGS sequence"/>
</dbReference>
<accession>A0A3P3WC66</accession>
<gene>
    <name evidence="1" type="ORF">EG240_01635</name>
</gene>
<keyword evidence="2" id="KW-1185">Reference proteome</keyword>
<dbReference type="AlphaFoldDB" id="A0A3P3WC66"/>
<organism evidence="1 2">
    <name type="scientific">Paenimyroides tangerinum</name>
    <dbReference type="NCBI Taxonomy" id="2488728"/>
    <lineage>
        <taxon>Bacteria</taxon>
        <taxon>Pseudomonadati</taxon>
        <taxon>Bacteroidota</taxon>
        <taxon>Flavobacteriia</taxon>
        <taxon>Flavobacteriales</taxon>
        <taxon>Flavobacteriaceae</taxon>
        <taxon>Paenimyroides</taxon>
    </lineage>
</organism>
<dbReference type="EMBL" id="RQVQ01000003">
    <property type="protein sequence ID" value="RRJ92745.1"/>
    <property type="molecule type" value="Genomic_DNA"/>
</dbReference>
<proteinExistence type="predicted"/>
<evidence type="ECO:0008006" key="3">
    <source>
        <dbReference type="Google" id="ProtNLM"/>
    </source>
</evidence>
<dbReference type="RefSeq" id="WP_125016748.1">
    <property type="nucleotide sequence ID" value="NZ_RQVQ01000003.1"/>
</dbReference>
<comment type="caution">
    <text evidence="1">The sequence shown here is derived from an EMBL/GenBank/DDBJ whole genome shotgun (WGS) entry which is preliminary data.</text>
</comment>
<evidence type="ECO:0000313" key="1">
    <source>
        <dbReference type="EMBL" id="RRJ92745.1"/>
    </source>
</evidence>
<name>A0A3P3WC66_9FLAO</name>
<sequence>MTKIKRIETYLYDFFENNIFEFDLFYQTTYDQRQEGIYKLENGVQILDFLNDVHGNISERLRYNPLVPHRFTTPDELLNYLKSFRDYIVSKSYLLKEAEINENTSYIIIHFAEYKNKIVKAIDYAFEIYDLEDENILLYQQLRYHLIKENVPSFIQDLKSIFSSVSYAIVRETEGYYHANVYLILKLLGFEIIPEDTTNIGRIDSVIRFSNKIYIVEFKFSVDIDDSQIAFDQIVRKDYASKYRLEQKQIFGLGISFNENIRSIRNYKCEKL</sequence>
<dbReference type="InterPro" id="IPR012547">
    <property type="entry name" value="PDDEXK_9"/>
</dbReference>